<dbReference type="Pfam" id="PF23321">
    <property type="entry name" value="R1_ABCA1"/>
    <property type="match status" value="1"/>
</dbReference>
<dbReference type="Proteomes" id="UP000005408">
    <property type="component" value="Unassembled WGS sequence"/>
</dbReference>
<accession>A0A8W8LAR2</accession>
<organism evidence="10 11">
    <name type="scientific">Magallana gigas</name>
    <name type="common">Pacific oyster</name>
    <name type="synonym">Crassostrea gigas</name>
    <dbReference type="NCBI Taxonomy" id="29159"/>
    <lineage>
        <taxon>Eukaryota</taxon>
        <taxon>Metazoa</taxon>
        <taxon>Spiralia</taxon>
        <taxon>Lophotrochozoa</taxon>
        <taxon>Mollusca</taxon>
        <taxon>Bivalvia</taxon>
        <taxon>Autobranchia</taxon>
        <taxon>Pteriomorphia</taxon>
        <taxon>Ostreida</taxon>
        <taxon>Ostreoidea</taxon>
        <taxon>Ostreidae</taxon>
        <taxon>Magallana</taxon>
    </lineage>
</organism>
<evidence type="ECO:0000256" key="7">
    <source>
        <dbReference type="SAM" id="MobiDB-lite"/>
    </source>
</evidence>
<protein>
    <recommendedName>
        <fullName evidence="9">ABC transporter domain-containing protein</fullName>
    </recommendedName>
</protein>
<evidence type="ECO:0000256" key="8">
    <source>
        <dbReference type="SAM" id="Phobius"/>
    </source>
</evidence>
<dbReference type="Pfam" id="PF12698">
    <property type="entry name" value="ABC2_membrane_3"/>
    <property type="match status" value="2"/>
</dbReference>
<evidence type="ECO:0000313" key="10">
    <source>
        <dbReference type="EnsemblMetazoa" id="G2716.1:cds"/>
    </source>
</evidence>
<feature type="region of interest" description="Disordered" evidence="7">
    <location>
        <begin position="1171"/>
        <end position="1205"/>
    </location>
</feature>
<evidence type="ECO:0000256" key="3">
    <source>
        <dbReference type="ARBA" id="ARBA00022741"/>
    </source>
</evidence>
<feature type="transmembrane region" description="Helical" evidence="8">
    <location>
        <begin position="714"/>
        <end position="738"/>
    </location>
</feature>
<reference evidence="10" key="1">
    <citation type="submission" date="2022-08" db="UniProtKB">
        <authorList>
            <consortium name="EnsemblMetazoa"/>
        </authorList>
    </citation>
    <scope>IDENTIFICATION</scope>
    <source>
        <strain evidence="10">05x7-T-G4-1.051#20</strain>
    </source>
</reference>
<dbReference type="PANTHER" id="PTHR19229">
    <property type="entry name" value="ATP-BINDING CASSETTE TRANSPORTER SUBFAMILY A ABCA"/>
    <property type="match status" value="1"/>
</dbReference>
<dbReference type="GO" id="GO:0005319">
    <property type="term" value="F:lipid transporter activity"/>
    <property type="evidence" value="ECO:0007669"/>
    <property type="project" value="TreeGrafter"/>
</dbReference>
<feature type="transmembrane region" description="Helical" evidence="8">
    <location>
        <begin position="750"/>
        <end position="770"/>
    </location>
</feature>
<evidence type="ECO:0000256" key="1">
    <source>
        <dbReference type="ARBA" id="ARBA00004141"/>
    </source>
</evidence>
<dbReference type="InterPro" id="IPR013525">
    <property type="entry name" value="ABC2_TM"/>
</dbReference>
<feature type="region of interest" description="Disordered" evidence="7">
    <location>
        <begin position="1330"/>
        <end position="1353"/>
    </location>
</feature>
<dbReference type="InterPro" id="IPR003439">
    <property type="entry name" value="ABC_transporter-like_ATP-bd"/>
</dbReference>
<dbReference type="PROSITE" id="PS00211">
    <property type="entry name" value="ABC_TRANSPORTER_1"/>
    <property type="match status" value="1"/>
</dbReference>
<evidence type="ECO:0000256" key="6">
    <source>
        <dbReference type="ARBA" id="ARBA00023136"/>
    </source>
</evidence>
<sequence length="2358" mass="267841">MGFWKQLGLLLWKNYTLRKRQKFRLLAEIVTPTILLLVLVLVRTRPDLQEYNHECHFDGKAMPSAGVLPFLQSFFCTFNNTCHATSTQDEKPGSVGNFDNSILTNLVFDIEEILNSNIDRELIGDLLEDWEIITQIMTKINSGTTTGPIRIGTILGNPQNISDVVKAQKINLSIDVLINVMNATLDFNKLNKPSLNKIFKDFDTCPDSNHGQPAAMEIWQRICDTGSVLYAIDFHSDEALKQSKKELCALDNADLEHMYQAFRAQFSIQRFFIQMFKFIFLNTKKIPNIQDIYKRFKKLISDLTSLKELDLKKMEKFFRDMNKKKINSTLIVQNLGDFVCGANSFLRMQSKRSEDLFERFRSHGRLSRGDSNSNTATNDYGPDRPLCRDLVNFLNEDVQTQILWKNLRPVVLGKITYAPDIPSVRKIIEKANQTFSDFARAVQLAKDWEGYIESVQKHFAGSPTYDILRRFSGSCLCDLVENITMTAFGKTKTVGICRFMKTLLNGNPDIGSYNWRDIIKFTKSLARVIADYGECMIFDKFVGFATEEEMLAESTKMVENNTLWGALVFDISNETHKYSLPSHVSYKIRMDADRVETTDRVLDQVYKPGPRRTPGKETKFLSYGFAYLQDMVEHAIIKLQTGSDKDVGVMVEQFPYPCYIRDSFTYAIEIVLPLLLVLAWILPVAMLCKNIVYEKEKRLKEVMRMMGLGNGVHWLAWFINAFVVMMFTMGLLVVLLTYGKVIQYTDPTVLLFFFSTFALATIMQCFFFSVLFHQANLAACSAGFLYFTLYIPYVLAKRWQEFLHLSEKMAICLSSSIAFGFGCFKIAQFEQQAVGVQWHNIWDSPMTGDDFSMMHIIIMMFVDAIIYGLLTWYIEAVFPGQYGTPRPWYFFVLKSYWCGNKINAGNLEEGLSPYFDSEGKPVEDEPQDRTLGVAIRDLKKVYSEGNKVAVNGLSLNFYEGQITSFLGHNGAGKTTTMSILTGMFPPTDGTAYIYGKDIRKNMDEIRQSLGVCPQHDLLFQFMTVTEHLWFYSQLKGLSLQETTSEINPMISDIGLGHRKHAFPHMLSGGMKRKLSVAIAFVGHVKTVILDEPTAGVDPYSRRSIWELLLKYKEGRTIILSTHHMDEADVLGDRIAIISQGKLCCCGSSLFLKSQYGNGYYLTIVRNLNEEQTKDKGDKSASGQTSPSLGKKSPVPAPRRKANHKLVDETEPIHHSISCVEKLKKEEIICHSECNSGKSEPSVVTEEFLQFTRKRLQAFVRKFVKKAKFIEDNSTEVSFLLPEASAHNGDFEDLFMELERSRKKLGISSFGVSDTSLEEVFLKVAEQDGEKQSDEVKRNKLEENTDRGRVPRPVTNLSFRHNRKASYLRSQSVEERNETLNLEESSADGFNHELQEKIKGKKLLFMQFYALLIKRFHHFKRSKKGFLCEVVMPVLFILISMVFAKIESPYSEPKPMTLHPWHLTPKQYDPHLSMFYSLDENSRLGTDMVTMLKSDYGVGNRCLNPEIYTLQEYQCQPQYSAIYISDNHSNQTLECSCSSGVQRCPEGAEGPATPLQMLATTDFLYDLTNRNISDWLLKTHDRFIGRRFGGFSFGEKTKLAKLNNQNVQELLQKFSLLKTDDKSFGIDNDKIWSNVALLLHTMATEDIVKVWYNNKGYIAVVSYMNVANNLILRSKLPRSKDPSEYGITVINHPLQLSKQQSHQESKFNSKADVLVATCVIFAMSFIPASFVMILIEERISSSKHLQFVSGVNPTVYWSTNFLWDMLNYSISCVLCICIFLGFQVEAYVSPTNIPCLILLLILFGYALIPMMYPFSRLFNVASTAMVTLKSINIFIGTTSTLSTFILELLAEEDQQLQYINDLLKNVMLIFPQYCLGLGLMEMSRNQLYSDAFKKFDLKNITSPLKFDMVGKNILALFLQGTFFFSLNLLIEYNFFIKPRQINIKDYPHENDDEDVEKERQRVLEGGSADDIVRVENMTKIYQMAEKKSKHTAVDRLCVGIPKGQCFGLLGVNGAGKTTTFKMLTGDIPMSSGAAYIAGHSVIDEIDVVRESVGYCPQFDAYDPLLTSREVLVFYARLRGIPEKDVNKVADWGIKKLGLIPYANKLSGGYSGGNKRKLSTAIALLGNPKVIFLDEPTTGMDPKARRFLWTCINSIVKDGRSIIMTSHSMEECEALCGRLAIMVNGKFRCIGSIQHLKNRFGDGYTILIRVSGNNPNLEPVEQYINTMFPGSTLKEKHHNMLQYQLGPTIKLSYIFGQIESVRHEFSIEDYSVSQTTLDQVFINFAKNQSDILPEEETTTESANLPASNTLNEGVPSIENNTLSNLRVSQTGSTIHLIGSEVDDPIYVNTSFVSELEETDV</sequence>
<evidence type="ECO:0000256" key="4">
    <source>
        <dbReference type="ARBA" id="ARBA00022840"/>
    </source>
</evidence>
<keyword evidence="2 8" id="KW-0812">Transmembrane</keyword>
<dbReference type="GO" id="GO:0016887">
    <property type="term" value="F:ATP hydrolysis activity"/>
    <property type="evidence" value="ECO:0007669"/>
    <property type="project" value="InterPro"/>
</dbReference>
<keyword evidence="4" id="KW-0067">ATP-binding</keyword>
<dbReference type="GO" id="GO:0140359">
    <property type="term" value="F:ABC-type transporter activity"/>
    <property type="evidence" value="ECO:0007669"/>
    <property type="project" value="InterPro"/>
</dbReference>
<evidence type="ECO:0000256" key="2">
    <source>
        <dbReference type="ARBA" id="ARBA00022692"/>
    </source>
</evidence>
<dbReference type="EnsemblMetazoa" id="G2716.1">
    <property type="protein sequence ID" value="G2716.1:cds"/>
    <property type="gene ID" value="G2716"/>
</dbReference>
<feature type="transmembrane region" description="Helical" evidence="8">
    <location>
        <begin position="1764"/>
        <end position="1783"/>
    </location>
</feature>
<evidence type="ECO:0000313" key="11">
    <source>
        <dbReference type="Proteomes" id="UP000005408"/>
    </source>
</evidence>
<dbReference type="InterPro" id="IPR026082">
    <property type="entry name" value="ABCA"/>
</dbReference>
<proteinExistence type="predicted"/>
<comment type="subcellular location">
    <subcellularLocation>
        <location evidence="1">Membrane</location>
        <topology evidence="1">Multi-pass membrane protein</topology>
    </subcellularLocation>
</comment>
<dbReference type="InterPro" id="IPR003593">
    <property type="entry name" value="AAA+_ATPase"/>
</dbReference>
<feature type="domain" description="ABC transporter" evidence="9">
    <location>
        <begin position="1971"/>
        <end position="2207"/>
    </location>
</feature>
<feature type="transmembrane region" description="Helical" evidence="8">
    <location>
        <begin position="1712"/>
        <end position="1734"/>
    </location>
</feature>
<feature type="compositionally biased region" description="Polar residues" evidence="7">
    <location>
        <begin position="2297"/>
        <end position="2312"/>
    </location>
</feature>
<feature type="compositionally biased region" description="Basic and acidic residues" evidence="7">
    <location>
        <begin position="1330"/>
        <end position="1348"/>
    </location>
</feature>
<evidence type="ECO:0000256" key="5">
    <source>
        <dbReference type="ARBA" id="ARBA00022989"/>
    </source>
</evidence>
<dbReference type="InterPro" id="IPR056264">
    <property type="entry name" value="R2_ABCA1-4-like"/>
</dbReference>
<dbReference type="OrthoDB" id="10255969at2759"/>
<feature type="transmembrane region" description="Helical" evidence="8">
    <location>
        <begin position="23"/>
        <end position="42"/>
    </location>
</feature>
<keyword evidence="5 8" id="KW-1133">Transmembrane helix</keyword>
<keyword evidence="3" id="KW-0547">Nucleotide-binding</keyword>
<evidence type="ECO:0000259" key="9">
    <source>
        <dbReference type="PROSITE" id="PS50893"/>
    </source>
</evidence>
<keyword evidence="6 8" id="KW-0472">Membrane</keyword>
<feature type="transmembrane region" description="Helical" evidence="8">
    <location>
        <begin position="670"/>
        <end position="693"/>
    </location>
</feature>
<feature type="transmembrane region" description="Helical" evidence="8">
    <location>
        <begin position="777"/>
        <end position="796"/>
    </location>
</feature>
<dbReference type="CDD" id="cd03263">
    <property type="entry name" value="ABC_subfamily_A"/>
    <property type="match status" value="2"/>
</dbReference>
<dbReference type="GO" id="GO:0016020">
    <property type="term" value="C:membrane"/>
    <property type="evidence" value="ECO:0007669"/>
    <property type="project" value="UniProtKB-SubCell"/>
</dbReference>
<dbReference type="SMART" id="SM00382">
    <property type="entry name" value="AAA"/>
    <property type="match status" value="2"/>
</dbReference>
<feature type="transmembrane region" description="Helical" evidence="8">
    <location>
        <begin position="1424"/>
        <end position="1443"/>
    </location>
</feature>
<dbReference type="PROSITE" id="PS50893">
    <property type="entry name" value="ABC_TRANSPORTER_2"/>
    <property type="match status" value="2"/>
</dbReference>
<dbReference type="Gene3D" id="3.40.50.300">
    <property type="entry name" value="P-loop containing nucleotide triphosphate hydrolases"/>
    <property type="match status" value="2"/>
</dbReference>
<keyword evidence="11" id="KW-1185">Reference proteome</keyword>
<dbReference type="Pfam" id="PF00005">
    <property type="entry name" value="ABC_tran"/>
    <property type="match status" value="2"/>
</dbReference>
<dbReference type="FunFam" id="3.40.50.300:FF:000327">
    <property type="entry name" value="ATP-binding cassette sub-family A member 3"/>
    <property type="match status" value="1"/>
</dbReference>
<dbReference type="OMA" id="AWQDYIS"/>
<dbReference type="PANTHER" id="PTHR19229:SF185">
    <property type="entry name" value="ABC TRANSPORTER DOMAIN-CONTAINING PROTEIN"/>
    <property type="match status" value="1"/>
</dbReference>
<feature type="transmembrane region" description="Helical" evidence="8">
    <location>
        <begin position="1912"/>
        <end position="1934"/>
    </location>
</feature>
<feature type="domain" description="ABC transporter" evidence="9">
    <location>
        <begin position="933"/>
        <end position="1164"/>
    </location>
</feature>
<dbReference type="InterPro" id="IPR027417">
    <property type="entry name" value="P-loop_NTPase"/>
</dbReference>
<dbReference type="GO" id="GO:0005524">
    <property type="term" value="F:ATP binding"/>
    <property type="evidence" value="ECO:0007669"/>
    <property type="project" value="UniProtKB-KW"/>
</dbReference>
<dbReference type="FunFam" id="3.40.50.300:FF:000264">
    <property type="entry name" value="ATP-binding cassette, sub-family A (ABC1), member 1"/>
    <property type="match status" value="1"/>
</dbReference>
<feature type="transmembrane region" description="Helical" evidence="8">
    <location>
        <begin position="853"/>
        <end position="874"/>
    </location>
</feature>
<dbReference type="InterPro" id="IPR017871">
    <property type="entry name" value="ABC_transporter-like_CS"/>
</dbReference>
<name>A0A8W8LAR2_MAGGI</name>
<feature type="transmembrane region" description="Helical" evidence="8">
    <location>
        <begin position="1795"/>
        <end position="1813"/>
    </location>
</feature>
<feature type="region of interest" description="Disordered" evidence="7">
    <location>
        <begin position="2293"/>
        <end position="2312"/>
    </location>
</feature>
<dbReference type="SUPFAM" id="SSF52540">
    <property type="entry name" value="P-loop containing nucleoside triphosphate hydrolases"/>
    <property type="match status" value="2"/>
</dbReference>